<reference evidence="1" key="1">
    <citation type="submission" date="2022-04" db="EMBL/GenBank/DDBJ databases">
        <title>Genome of the entomopathogenic fungus Entomophthora muscae.</title>
        <authorList>
            <person name="Elya C."/>
            <person name="Lovett B.R."/>
            <person name="Lee E."/>
            <person name="Macias A.M."/>
            <person name="Hajek A.E."/>
            <person name="De Bivort B.L."/>
            <person name="Kasson M.T."/>
            <person name="De Fine Licht H.H."/>
            <person name="Stajich J.E."/>
        </authorList>
    </citation>
    <scope>NUCLEOTIDE SEQUENCE</scope>
    <source>
        <strain evidence="1">Berkeley</strain>
    </source>
</reference>
<evidence type="ECO:0000313" key="2">
    <source>
        <dbReference type="Proteomes" id="UP001165960"/>
    </source>
</evidence>
<accession>A0ACC2SGB4</accession>
<dbReference type="Proteomes" id="UP001165960">
    <property type="component" value="Unassembled WGS sequence"/>
</dbReference>
<gene>
    <name evidence="1" type="ORF">DSO57_1021661</name>
</gene>
<dbReference type="EMBL" id="QTSX02005076">
    <property type="protein sequence ID" value="KAJ9061332.1"/>
    <property type="molecule type" value="Genomic_DNA"/>
</dbReference>
<protein>
    <submittedName>
        <fullName evidence="1">Uncharacterized protein</fullName>
    </submittedName>
</protein>
<sequence length="523" mass="57513">MLISLSTGDLQVRELCELAVVRSDSVASLLAGQHSLFPCKSDSTSLTCLEFSANQCLGLVLTSNQDFGVFFVDGWLESIAQQGDAGLQASLPYIISGLSQGTDLVDVVSCLSNKPSLLPEAVIGKVAAIVSKGGQIPQHLAGRINSLHGLLYRYSQKDGSRPLAKLILAARLQHARDLLYASLSGDPSSPVFLPAVYPRIVPSAIWVMHMLIFLFRDIYIYYSTKVLQVDGTVTNFSNEVCHLALLAHHPSRKMISEVVMWIQALNTQLTQALPELSQSNDYQALQAAQCWVAEWNHLPIHPFRVAKFYNAFTHHFEAAWKNAKLPPEPSIPSVMPKWGQDLLEHMRTPLMDQFASDWESTLMLNTSWLSIDVASTFPLSDLQLKHVQDDGTPSSPTDSSWLHEQFASLARPTSAFSPSTTVPLLKKAKTLDAGTSSLWSLPSNSPLATTVMAHLAKVSRSKSIGSHTPTQASRLQDMTEPMTLDQLPRGTPLLCLINSSGLKRSNSIDPELDFKRSMRLCLR</sequence>
<name>A0ACC2SGB4_9FUNG</name>
<proteinExistence type="predicted"/>
<organism evidence="1 2">
    <name type="scientific">Entomophthora muscae</name>
    <dbReference type="NCBI Taxonomy" id="34485"/>
    <lineage>
        <taxon>Eukaryota</taxon>
        <taxon>Fungi</taxon>
        <taxon>Fungi incertae sedis</taxon>
        <taxon>Zoopagomycota</taxon>
        <taxon>Entomophthoromycotina</taxon>
        <taxon>Entomophthoromycetes</taxon>
        <taxon>Entomophthorales</taxon>
        <taxon>Entomophthoraceae</taxon>
        <taxon>Entomophthora</taxon>
    </lineage>
</organism>
<evidence type="ECO:0000313" key="1">
    <source>
        <dbReference type="EMBL" id="KAJ9061332.1"/>
    </source>
</evidence>
<comment type="caution">
    <text evidence="1">The sequence shown here is derived from an EMBL/GenBank/DDBJ whole genome shotgun (WGS) entry which is preliminary data.</text>
</comment>
<keyword evidence="2" id="KW-1185">Reference proteome</keyword>